<name>A0ABU9C668_9BURK</name>
<dbReference type="SUPFAM" id="SSF54665">
    <property type="entry name" value="CO dehydrogenase molybdoprotein N-domain-like"/>
    <property type="match status" value="1"/>
</dbReference>
<keyword evidence="3" id="KW-1185">Reference proteome</keyword>
<dbReference type="RefSeq" id="WP_341399665.1">
    <property type="nucleotide sequence ID" value="NZ_JBBUTI010000008.1"/>
</dbReference>
<protein>
    <submittedName>
        <fullName evidence="2">Molybdopterin cofactor-binding domain-containing protein</fullName>
    </submittedName>
</protein>
<dbReference type="PROSITE" id="PS51318">
    <property type="entry name" value="TAT"/>
    <property type="match status" value="1"/>
</dbReference>
<dbReference type="PIRSF" id="PIRSF036389">
    <property type="entry name" value="IOR_B"/>
    <property type="match status" value="1"/>
</dbReference>
<sequence>MSVRRRTVLWAGLAGAGALLVGWSVAPPRSRLGQASTLPPVDGEVGLNGWLKVAADGQVLLAMPWAEMGQGAHSALATLVGEELDVSPAKVRLIPAVSDSLYGNVAMLVSSLPLHPRSTEPGQETTLAKGSRWMVSKVARELGLVVTGGSSTMADSWPVLRLAAATVRAQLLGAASLQWKLPLDELVIEDGVIRHASGQQAHFGELARQAAAMPASDVAPKRRELWKRIGRNQPRLDVPAKTNGTAMFGIDTRLPDMVFAAVRHAPVLGGAPQRLLNVDAVLQRPGVERVVRLGSAVGSTDAVAVVGRSSWHARQGALALDIEWQGRPAGAPLDSAAILANLQQQATQAQATGGGFNFYSLGDTAAGFAQAAQVVDAVYTAPYLAHATMEPMNCTARVADGRVDVWAPTQVPAFAKAVAARVAGVTEDKVTVHMTLLGGGFGRRLDADVVAQAVRAALETGGRPVQLLWSREEDFQHDFYRPAGVAVLRGGLTSRGGLLSLSSHSAGDAITPRWMERNAPWLAGPVDTPDKTTAEGLFDLPYAVPNQSMRHVATRSGVPVGFWRSVGHSHNAFFSEGFIDELAHAAKADPVAFRLGLLGDQPRHAAVLKKAASEAGWDTPLPAGRARGVALHESFGSIVAMVMEVSVEPGADKAPPQPWVHRVVCAVDCGTVVQPDGVAQQVEGSVVFGLTAALYGGISIVKGAVQQSNFPDQPLLTMAQTPVVQVHLMPSTEAPTGMGEPAVPPVAPALANALFVLTGQRLRNLPLKLA</sequence>
<dbReference type="InterPro" id="IPR012368">
    <property type="entry name" value="OxRdtase_Mopterin-bd_su_IorB"/>
</dbReference>
<reference evidence="2 3" key="1">
    <citation type="submission" date="2024-04" db="EMBL/GenBank/DDBJ databases">
        <title>Novel species of the genus Ideonella isolated from streams.</title>
        <authorList>
            <person name="Lu H."/>
        </authorList>
    </citation>
    <scope>NUCLEOTIDE SEQUENCE [LARGE SCALE GENOMIC DNA]</scope>
    <source>
        <strain evidence="2 3">LYT19W</strain>
    </source>
</reference>
<gene>
    <name evidence="2" type="ORF">AACH00_13465</name>
</gene>
<feature type="domain" description="Aldehyde oxidase/xanthine dehydrogenase a/b hammerhead" evidence="1">
    <location>
        <begin position="243"/>
        <end position="328"/>
    </location>
</feature>
<dbReference type="InterPro" id="IPR036856">
    <property type="entry name" value="Ald_Oxase/Xan_DH_a/b_sf"/>
</dbReference>
<dbReference type="InterPro" id="IPR006311">
    <property type="entry name" value="TAT_signal"/>
</dbReference>
<dbReference type="Gene3D" id="3.30.365.10">
    <property type="entry name" value="Aldehyde oxidase/xanthine dehydrogenase, molybdopterin binding domain"/>
    <property type="match status" value="4"/>
</dbReference>
<evidence type="ECO:0000313" key="2">
    <source>
        <dbReference type="EMBL" id="MEK8047364.1"/>
    </source>
</evidence>
<dbReference type="InterPro" id="IPR046867">
    <property type="entry name" value="AldOxase/xan_DH_MoCoBD2"/>
</dbReference>
<proteinExistence type="predicted"/>
<organism evidence="2 3">
    <name type="scientific">Ideonella margarita</name>
    <dbReference type="NCBI Taxonomy" id="2984191"/>
    <lineage>
        <taxon>Bacteria</taxon>
        <taxon>Pseudomonadati</taxon>
        <taxon>Pseudomonadota</taxon>
        <taxon>Betaproteobacteria</taxon>
        <taxon>Burkholderiales</taxon>
        <taxon>Sphaerotilaceae</taxon>
        <taxon>Ideonella</taxon>
    </lineage>
</organism>
<dbReference type="InterPro" id="IPR008274">
    <property type="entry name" value="AldOxase/xan_DH_MoCoBD1"/>
</dbReference>
<dbReference type="Proteomes" id="UP001379945">
    <property type="component" value="Unassembled WGS sequence"/>
</dbReference>
<dbReference type="Pfam" id="PF20256">
    <property type="entry name" value="MoCoBD_2"/>
    <property type="match status" value="2"/>
</dbReference>
<dbReference type="EMBL" id="JBBUTI010000008">
    <property type="protein sequence ID" value="MEK8047364.1"/>
    <property type="molecule type" value="Genomic_DNA"/>
</dbReference>
<dbReference type="Pfam" id="PF02738">
    <property type="entry name" value="MoCoBD_1"/>
    <property type="match status" value="1"/>
</dbReference>
<dbReference type="PANTHER" id="PTHR47495">
    <property type="entry name" value="ALDEHYDE DEHYDROGENASE"/>
    <property type="match status" value="1"/>
</dbReference>
<dbReference type="SMART" id="SM01008">
    <property type="entry name" value="Ald_Xan_dh_C"/>
    <property type="match status" value="1"/>
</dbReference>
<evidence type="ECO:0000313" key="3">
    <source>
        <dbReference type="Proteomes" id="UP001379945"/>
    </source>
</evidence>
<dbReference type="SUPFAM" id="SSF56003">
    <property type="entry name" value="Molybdenum cofactor-binding domain"/>
    <property type="match status" value="2"/>
</dbReference>
<evidence type="ECO:0000259" key="1">
    <source>
        <dbReference type="SMART" id="SM01008"/>
    </source>
</evidence>
<dbReference type="InterPro" id="IPR000674">
    <property type="entry name" value="Ald_Oxase/Xan_DH_a/b"/>
</dbReference>
<dbReference type="Gene3D" id="3.90.1170.50">
    <property type="entry name" value="Aldehyde oxidase/xanthine dehydrogenase, a/b hammerhead"/>
    <property type="match status" value="1"/>
</dbReference>
<comment type="caution">
    <text evidence="2">The sequence shown here is derived from an EMBL/GenBank/DDBJ whole genome shotgun (WGS) entry which is preliminary data.</text>
</comment>
<dbReference type="PANTHER" id="PTHR47495:SF2">
    <property type="entry name" value="ALDEHYDE DEHYDROGENASE"/>
    <property type="match status" value="1"/>
</dbReference>
<dbReference type="InterPro" id="IPR052516">
    <property type="entry name" value="N-heterocyclic_Hydroxylase"/>
</dbReference>
<dbReference type="InterPro" id="IPR037165">
    <property type="entry name" value="AldOxase/xan_DH_Mopterin-bd_sf"/>
</dbReference>
<accession>A0ABU9C668</accession>